<dbReference type="Proteomes" id="UP000000305">
    <property type="component" value="Unassembled WGS sequence"/>
</dbReference>
<dbReference type="PANTHER" id="PTHR33964:SF9">
    <property type="match status" value="1"/>
</dbReference>
<dbReference type="KEGG" id="dpx:DAPPUDRAFT_334395"/>
<dbReference type="AlphaFoldDB" id="E9HVI0"/>
<gene>
    <name evidence="1" type="ORF">DAPPUDRAFT_334395</name>
</gene>
<evidence type="ECO:0000313" key="2">
    <source>
        <dbReference type="Proteomes" id="UP000000305"/>
    </source>
</evidence>
<keyword evidence="2" id="KW-1185">Reference proteome</keyword>
<sequence>MVRNDIGTIEDYLKHAPCVKSIATNEGKCRKQLSYLIDQVSALSISNIQICCARHAFQECMLAAADRNCRASLDGKAVQFTKDMFSKSLAFLLKQFEDYVSVTWSFDEFTVAIIGVEICSHHFRPNSAQCPIQGLTAQDVWETSVPLQYSTRPTFNDFTTRRSNNFGWQQTTFKPWSDIFNTRLNVYIEFLYLIQIYDSGNVH</sequence>
<reference evidence="1 2" key="1">
    <citation type="journal article" date="2011" name="Science">
        <title>The ecoresponsive genome of Daphnia pulex.</title>
        <authorList>
            <person name="Colbourne J.K."/>
            <person name="Pfrender M.E."/>
            <person name="Gilbert D."/>
            <person name="Thomas W.K."/>
            <person name="Tucker A."/>
            <person name="Oakley T.H."/>
            <person name="Tokishita S."/>
            <person name="Aerts A."/>
            <person name="Arnold G.J."/>
            <person name="Basu M.K."/>
            <person name="Bauer D.J."/>
            <person name="Caceres C.E."/>
            <person name="Carmel L."/>
            <person name="Casola C."/>
            <person name="Choi J.H."/>
            <person name="Detter J.C."/>
            <person name="Dong Q."/>
            <person name="Dusheyko S."/>
            <person name="Eads B.D."/>
            <person name="Frohlich T."/>
            <person name="Geiler-Samerotte K.A."/>
            <person name="Gerlach D."/>
            <person name="Hatcher P."/>
            <person name="Jogdeo S."/>
            <person name="Krijgsveld J."/>
            <person name="Kriventseva E.V."/>
            <person name="Kultz D."/>
            <person name="Laforsch C."/>
            <person name="Lindquist E."/>
            <person name="Lopez J."/>
            <person name="Manak J.R."/>
            <person name="Muller J."/>
            <person name="Pangilinan J."/>
            <person name="Patwardhan R.P."/>
            <person name="Pitluck S."/>
            <person name="Pritham E.J."/>
            <person name="Rechtsteiner A."/>
            <person name="Rho M."/>
            <person name="Rogozin I.B."/>
            <person name="Sakarya O."/>
            <person name="Salamov A."/>
            <person name="Schaack S."/>
            <person name="Shapiro H."/>
            <person name="Shiga Y."/>
            <person name="Skalitzky C."/>
            <person name="Smith Z."/>
            <person name="Souvorov A."/>
            <person name="Sung W."/>
            <person name="Tang Z."/>
            <person name="Tsuchiya D."/>
            <person name="Tu H."/>
            <person name="Vos H."/>
            <person name="Wang M."/>
            <person name="Wolf Y.I."/>
            <person name="Yamagata H."/>
            <person name="Yamada T."/>
            <person name="Ye Y."/>
            <person name="Shaw J.R."/>
            <person name="Andrews J."/>
            <person name="Crease T.J."/>
            <person name="Tang H."/>
            <person name="Lucas S.M."/>
            <person name="Robertson H.M."/>
            <person name="Bork P."/>
            <person name="Koonin E.V."/>
            <person name="Zdobnov E.M."/>
            <person name="Grigoriev I.V."/>
            <person name="Lynch M."/>
            <person name="Boore J.L."/>
        </authorList>
    </citation>
    <scope>NUCLEOTIDE SEQUENCE [LARGE SCALE GENOMIC DNA]</scope>
</reference>
<protein>
    <submittedName>
        <fullName evidence="1">Uncharacterized protein</fullName>
    </submittedName>
</protein>
<organism evidence="1 2">
    <name type="scientific">Daphnia pulex</name>
    <name type="common">Water flea</name>
    <dbReference type="NCBI Taxonomy" id="6669"/>
    <lineage>
        <taxon>Eukaryota</taxon>
        <taxon>Metazoa</taxon>
        <taxon>Ecdysozoa</taxon>
        <taxon>Arthropoda</taxon>
        <taxon>Crustacea</taxon>
        <taxon>Branchiopoda</taxon>
        <taxon>Diplostraca</taxon>
        <taxon>Cladocera</taxon>
        <taxon>Anomopoda</taxon>
        <taxon>Daphniidae</taxon>
        <taxon>Daphnia</taxon>
    </lineage>
</organism>
<dbReference type="InParanoid" id="E9HVI0"/>
<name>E9HVI0_DAPPU</name>
<dbReference type="EMBL" id="GL732855">
    <property type="protein sequence ID" value="EFX64251.1"/>
    <property type="molecule type" value="Genomic_DNA"/>
</dbReference>
<proteinExistence type="predicted"/>
<accession>E9HVI0</accession>
<dbReference type="PANTHER" id="PTHR33964">
    <property type="entry name" value="RE45066P-RELATED"/>
    <property type="match status" value="1"/>
</dbReference>
<evidence type="ECO:0000313" key="1">
    <source>
        <dbReference type="EMBL" id="EFX64251.1"/>
    </source>
</evidence>
<dbReference type="OrthoDB" id="10051804at2759"/>
<dbReference type="HOGENOM" id="CLU_1350118_0_0_1"/>